<keyword evidence="2" id="KW-0863">Zinc-finger</keyword>
<dbReference type="OrthoDB" id="10029846at2759"/>
<keyword evidence="1" id="KW-0479">Metal-binding</keyword>
<dbReference type="PANTHER" id="PTHR47160:SF10">
    <property type="entry name" value="MULE TRANSPOSASE DOMAIN-CONTAINING PROTEIN"/>
    <property type="match status" value="1"/>
</dbReference>
<evidence type="ECO:0000256" key="3">
    <source>
        <dbReference type="ARBA" id="ARBA00022833"/>
    </source>
</evidence>
<dbReference type="Gene3D" id="2.20.25.240">
    <property type="match status" value="1"/>
</dbReference>
<organism evidence="7 8">
    <name type="scientific">Branchiostoma floridae</name>
    <name type="common">Florida lancelet</name>
    <name type="synonym">Amphioxus</name>
    <dbReference type="NCBI Taxonomy" id="7739"/>
    <lineage>
        <taxon>Eukaryota</taxon>
        <taxon>Metazoa</taxon>
        <taxon>Chordata</taxon>
        <taxon>Cephalochordata</taxon>
        <taxon>Leptocardii</taxon>
        <taxon>Amphioxiformes</taxon>
        <taxon>Branchiostomatidae</taxon>
        <taxon>Branchiostoma</taxon>
    </lineage>
</organism>
<dbReference type="RefSeq" id="XP_035678044.1">
    <property type="nucleotide sequence ID" value="XM_035822151.1"/>
</dbReference>
<sequence length="827" mass="94972">MTPGIVELWWQDEELDFLCPRCVMPTTPGSGHYNIEAALKRVAEAAKASQVTLTSVVKRERLLLKTYKVTLSKVTTNYGPGELDQTSLELLRRFPKAAPTRRKRAKNTVRAEAAQDQDSPQATDRENTRHDLEPDVDVVPCSHEGQDSPPTGEISSTQVKKSEVVPARQGRTCVVCRESIQRKQEILVCECDGLQHRTCQSGVTRELFLLMVRGKADEELNAWRCADCSQRHRMDQDLTSRTATENITRTDDLEGDEDIVPCSHEGTNNTNASFREENATVENADASEENADATEENNVATEENNDATEENNDATEENNDATEENNDATEEDFDVDDPVVMPHVTMEESIGDVRVEDELPGAEEQRDVTFTFIPRGTKKGRGKLTDSLGYSYTVKRPKPTVTYWECSKRRKNMRCPASVVERDQHFRRGQNYHNHPPVVNSGTNIKIQAAVRAKAVDDVFKSAHSIVQETLLENVDQSAPNPELPRIANLVRMANRKREALRPKDPTSVDFEVNYDFIPDGYLRADVWVRGKRHLVFATEQQLQQLAKAKNLYCDGTFFVVRSPFTQLFSVHAFIRQGEDYKQVPLIFVLMSRREKGDYKEVFQAIKNMLPRDPQVENFVMDFEDGMWGAVKDVFPGCTRKGCAFHLTQAIYRNIQRIGLQPAYYEKAGAYDFMRRLMVLHFLPAEHIRGAFDQMRQQTDHPLLVQLMQYMEREWMNNSVWTVDEWSVYYQPVRTNNDTEGYHTRLNRKAQHSLPFYMLVGLLHTESQYVSLQAKLVSMNRLARYKRKPYRVLESKLYEQWDKYHNKELTTSSFLRTVSRLYGPVHN</sequence>
<evidence type="ECO:0000313" key="7">
    <source>
        <dbReference type="Proteomes" id="UP000001554"/>
    </source>
</evidence>
<dbReference type="Proteomes" id="UP000001554">
    <property type="component" value="Chromosome 5"/>
</dbReference>
<feature type="domain" description="FLYWCH-type" evidence="5">
    <location>
        <begin position="379"/>
        <end position="435"/>
    </location>
</feature>
<feature type="compositionally biased region" description="Basic and acidic residues" evidence="4">
    <location>
        <begin position="123"/>
        <end position="133"/>
    </location>
</feature>
<dbReference type="Pfam" id="PF10551">
    <property type="entry name" value="MULE"/>
    <property type="match status" value="1"/>
</dbReference>
<keyword evidence="7" id="KW-1185">Reference proteome</keyword>
<feature type="domain" description="MULE transposase" evidence="6">
    <location>
        <begin position="554"/>
        <end position="649"/>
    </location>
</feature>
<dbReference type="PANTHER" id="PTHR47160">
    <property type="entry name" value="PUTATIVE-RELATED"/>
    <property type="match status" value="1"/>
</dbReference>
<proteinExistence type="predicted"/>
<feature type="region of interest" description="Disordered" evidence="4">
    <location>
        <begin position="247"/>
        <end position="333"/>
    </location>
</feature>
<evidence type="ECO:0000259" key="5">
    <source>
        <dbReference type="Pfam" id="PF04500"/>
    </source>
</evidence>
<dbReference type="Pfam" id="PF04500">
    <property type="entry name" value="FLYWCH"/>
    <property type="match status" value="1"/>
</dbReference>
<reference evidence="8" key="2">
    <citation type="submission" date="2025-08" db="UniProtKB">
        <authorList>
            <consortium name="RefSeq"/>
        </authorList>
    </citation>
    <scope>IDENTIFICATION</scope>
    <source>
        <strain evidence="8">S238N-H82</strain>
        <tissue evidence="8">Testes</tissue>
    </source>
</reference>
<reference evidence="7" key="1">
    <citation type="journal article" date="2020" name="Nat. Ecol. Evol.">
        <title>Deeply conserved synteny resolves early events in vertebrate evolution.</title>
        <authorList>
            <person name="Simakov O."/>
            <person name="Marletaz F."/>
            <person name="Yue J.X."/>
            <person name="O'Connell B."/>
            <person name="Jenkins J."/>
            <person name="Brandt A."/>
            <person name="Calef R."/>
            <person name="Tung C.H."/>
            <person name="Huang T.K."/>
            <person name="Schmutz J."/>
            <person name="Satoh N."/>
            <person name="Yu J.K."/>
            <person name="Putnam N.H."/>
            <person name="Green R.E."/>
            <person name="Rokhsar D.S."/>
        </authorList>
    </citation>
    <scope>NUCLEOTIDE SEQUENCE [LARGE SCALE GENOMIC DNA]</scope>
    <source>
        <strain evidence="7">S238N-H82</strain>
    </source>
</reference>
<dbReference type="InterPro" id="IPR018289">
    <property type="entry name" value="MULE_transposase_dom"/>
</dbReference>
<name>A0A9J7L9W6_BRAFL</name>
<dbReference type="GeneID" id="118416878"/>
<keyword evidence="3" id="KW-0862">Zinc</keyword>
<feature type="compositionally biased region" description="Acidic residues" evidence="4">
    <location>
        <begin position="303"/>
        <end position="333"/>
    </location>
</feature>
<dbReference type="InterPro" id="IPR007588">
    <property type="entry name" value="Znf_FLYWCH"/>
</dbReference>
<accession>A0A9J7L9W6</accession>
<feature type="compositionally biased region" description="Basic residues" evidence="4">
    <location>
        <begin position="94"/>
        <end position="107"/>
    </location>
</feature>
<evidence type="ECO:0000259" key="6">
    <source>
        <dbReference type="Pfam" id="PF10551"/>
    </source>
</evidence>
<feature type="region of interest" description="Disordered" evidence="4">
    <location>
        <begin position="94"/>
        <end position="162"/>
    </location>
</feature>
<gene>
    <name evidence="8" type="primary">LOC118416878</name>
</gene>
<evidence type="ECO:0000256" key="4">
    <source>
        <dbReference type="SAM" id="MobiDB-lite"/>
    </source>
</evidence>
<evidence type="ECO:0000256" key="1">
    <source>
        <dbReference type="ARBA" id="ARBA00022723"/>
    </source>
</evidence>
<evidence type="ECO:0000313" key="8">
    <source>
        <dbReference type="RefSeq" id="XP_035678044.1"/>
    </source>
</evidence>
<feature type="compositionally biased region" description="Acidic residues" evidence="4">
    <location>
        <begin position="285"/>
        <end position="295"/>
    </location>
</feature>
<dbReference type="KEGG" id="bfo:118416878"/>
<protein>
    <submittedName>
        <fullName evidence="8">Uncharacterized protein LOC118416878</fullName>
    </submittedName>
</protein>
<evidence type="ECO:0000256" key="2">
    <source>
        <dbReference type="ARBA" id="ARBA00022771"/>
    </source>
</evidence>
<dbReference type="AlphaFoldDB" id="A0A9J7L9W6"/>
<dbReference type="GO" id="GO:0008270">
    <property type="term" value="F:zinc ion binding"/>
    <property type="evidence" value="ECO:0007669"/>
    <property type="project" value="UniProtKB-KW"/>
</dbReference>